<proteinExistence type="predicted"/>
<evidence type="ECO:0000313" key="2">
    <source>
        <dbReference type="Proteomes" id="UP001144297"/>
    </source>
</evidence>
<gene>
    <name evidence="1" type="ORF">TISLANDTSLP1_00050</name>
</gene>
<evidence type="ECO:0000313" key="1">
    <source>
        <dbReference type="EMBL" id="GLI52312.1"/>
    </source>
</evidence>
<dbReference type="Proteomes" id="UP001144297">
    <property type="component" value="Unassembled WGS sequence"/>
</dbReference>
<name>A0A9W6GEF4_9BACT</name>
<reference evidence="1" key="1">
    <citation type="submission" date="2022-12" db="EMBL/GenBank/DDBJ databases">
        <title>Reference genome sequencing for broad-spectrum identification of bacterial and archaeal isolates by mass spectrometry.</title>
        <authorList>
            <person name="Sekiguchi Y."/>
            <person name="Tourlousse D.M."/>
        </authorList>
    </citation>
    <scope>NUCLEOTIDE SEQUENCE</scope>
    <source>
        <strain evidence="1">TSL-P1</strain>
    </source>
</reference>
<sequence length="176" mass="21151">MAQIIEIKDSSAKVFCSRYTDKGLFIRLKKDFYILKDRWQRLTKEDFYRLSNILQVPSYISLMTALSFYGVTTQVQRGFYEAVCTKRTERLEIEGVRFNFYKIKQELYFDFVKIEDFFIATKEKAFLDAVYLFSFGKYELDLDSIDFRKLDMKRIRTLLEKFPEKTKKTAKKICRS</sequence>
<accession>A0A9W6GEF4</accession>
<dbReference type="EMBL" id="BSDX01000001">
    <property type="protein sequence ID" value="GLI52312.1"/>
    <property type="molecule type" value="Genomic_DNA"/>
</dbReference>
<organism evidence="1 2">
    <name type="scientific">Thermodesulfovibrio yellowstonii</name>
    <dbReference type="NCBI Taxonomy" id="28262"/>
    <lineage>
        <taxon>Bacteria</taxon>
        <taxon>Pseudomonadati</taxon>
        <taxon>Nitrospirota</taxon>
        <taxon>Thermodesulfovibrionia</taxon>
        <taxon>Thermodesulfovibrionales</taxon>
        <taxon>Thermodesulfovibrionaceae</taxon>
        <taxon>Thermodesulfovibrio</taxon>
    </lineage>
</organism>
<keyword evidence="2" id="KW-1185">Reference proteome</keyword>
<comment type="caution">
    <text evidence="1">The sequence shown here is derived from an EMBL/GenBank/DDBJ whole genome shotgun (WGS) entry which is preliminary data.</text>
</comment>
<protein>
    <submittedName>
        <fullName evidence="1">Uncharacterized protein</fullName>
    </submittedName>
</protein>
<dbReference type="AlphaFoldDB" id="A0A9W6GEF4"/>